<evidence type="ECO:0000313" key="4">
    <source>
        <dbReference type="Proteomes" id="UP000636709"/>
    </source>
</evidence>
<protein>
    <recommendedName>
        <fullName evidence="2">F-box domain-containing protein</fullName>
    </recommendedName>
</protein>
<evidence type="ECO:0000313" key="3">
    <source>
        <dbReference type="EMBL" id="KAF8775006.1"/>
    </source>
</evidence>
<dbReference type="Pfam" id="PF12937">
    <property type="entry name" value="F-box-like"/>
    <property type="match status" value="2"/>
</dbReference>
<proteinExistence type="predicted"/>
<name>A0A835FRB1_9POAL</name>
<feature type="domain" description="F-box" evidence="2">
    <location>
        <begin position="43"/>
        <end position="88"/>
    </location>
</feature>
<dbReference type="SUPFAM" id="SSF81383">
    <property type="entry name" value="F-box domain"/>
    <property type="match status" value="2"/>
</dbReference>
<sequence length="463" mass="51571">MAPHVQPVVLPGWLAGGPLVRKSQKAPTMASPSHSRRKKQANWSMLPHDIVCSVFLKLPQSEIMKGPELVCVAWRRVAVHEPTLWRRIKMMDKSGGNIAMVRAAVDRSAGQCVAFWGPLDDDLLLHLVESLPLGLVANMGGVGGPRHQAAASNNEVARPAQGDLGLTAPTRGRAHHHGFSRLLPYKMLHVLTSNVATALCHHASSRRPQFLTPPERVEKKDKAVGHGMEDNTLSWQAAHWQTYNGRRPFEQPNTRHVIGRVKVHGRGGVSSTIRLCVDWCQVSPPQEGATTGTPHDREHQFRPPPPTTSAMAASILWCSTNQDRDLRKPEQMASPSHSRRKKQADWSTLPHDILYSIFLKLRQSEIMKGPELVCAAWRRVTVHEPALWRCPQWTAAPVSVLPSRDLSITTCCFISFEGELEEREMNELVAAPVDKLSSRTDAPSSALAQLRRKLLADERPWVW</sequence>
<evidence type="ECO:0000256" key="1">
    <source>
        <dbReference type="SAM" id="MobiDB-lite"/>
    </source>
</evidence>
<dbReference type="OrthoDB" id="1929062at2759"/>
<evidence type="ECO:0000259" key="2">
    <source>
        <dbReference type="Pfam" id="PF12937"/>
    </source>
</evidence>
<organism evidence="3 4">
    <name type="scientific">Digitaria exilis</name>
    <dbReference type="NCBI Taxonomy" id="1010633"/>
    <lineage>
        <taxon>Eukaryota</taxon>
        <taxon>Viridiplantae</taxon>
        <taxon>Streptophyta</taxon>
        <taxon>Embryophyta</taxon>
        <taxon>Tracheophyta</taxon>
        <taxon>Spermatophyta</taxon>
        <taxon>Magnoliopsida</taxon>
        <taxon>Liliopsida</taxon>
        <taxon>Poales</taxon>
        <taxon>Poaceae</taxon>
        <taxon>PACMAD clade</taxon>
        <taxon>Panicoideae</taxon>
        <taxon>Panicodae</taxon>
        <taxon>Paniceae</taxon>
        <taxon>Anthephorinae</taxon>
        <taxon>Digitaria</taxon>
    </lineage>
</organism>
<dbReference type="PANTHER" id="PTHR38926">
    <property type="entry name" value="F-BOX DOMAIN CONTAINING PROTEIN, EXPRESSED"/>
    <property type="match status" value="1"/>
</dbReference>
<gene>
    <name evidence="3" type="ORF">HU200_005055</name>
</gene>
<reference evidence="3" key="1">
    <citation type="submission" date="2020-07" db="EMBL/GenBank/DDBJ databases">
        <title>Genome sequence and genetic diversity analysis of an under-domesticated orphan crop, white fonio (Digitaria exilis).</title>
        <authorList>
            <person name="Bennetzen J.L."/>
            <person name="Chen S."/>
            <person name="Ma X."/>
            <person name="Wang X."/>
            <person name="Yssel A.E.J."/>
            <person name="Chaluvadi S.R."/>
            <person name="Johnson M."/>
            <person name="Gangashetty P."/>
            <person name="Hamidou F."/>
            <person name="Sanogo M.D."/>
            <person name="Zwaenepoel A."/>
            <person name="Wallace J."/>
            <person name="Van De Peer Y."/>
            <person name="Van Deynze A."/>
        </authorList>
    </citation>
    <scope>NUCLEOTIDE SEQUENCE</scope>
    <source>
        <tissue evidence="3">Leaves</tissue>
    </source>
</reference>
<dbReference type="PANTHER" id="PTHR38926:SF74">
    <property type="entry name" value="OS08G0193600 PROTEIN"/>
    <property type="match status" value="1"/>
</dbReference>
<feature type="region of interest" description="Disordered" evidence="1">
    <location>
        <begin position="286"/>
        <end position="309"/>
    </location>
</feature>
<keyword evidence="4" id="KW-1185">Reference proteome</keyword>
<dbReference type="AlphaFoldDB" id="A0A835FRB1"/>
<dbReference type="Gene3D" id="1.20.1280.50">
    <property type="match status" value="2"/>
</dbReference>
<accession>A0A835FRB1</accession>
<dbReference type="InterPro" id="IPR001810">
    <property type="entry name" value="F-box_dom"/>
</dbReference>
<dbReference type="Proteomes" id="UP000636709">
    <property type="component" value="Unassembled WGS sequence"/>
</dbReference>
<feature type="domain" description="F-box" evidence="2">
    <location>
        <begin position="346"/>
        <end position="390"/>
    </location>
</feature>
<comment type="caution">
    <text evidence="3">The sequence shown here is derived from an EMBL/GenBank/DDBJ whole genome shotgun (WGS) entry which is preliminary data.</text>
</comment>
<dbReference type="InterPro" id="IPR036047">
    <property type="entry name" value="F-box-like_dom_sf"/>
</dbReference>
<dbReference type="EMBL" id="JACEFO010000338">
    <property type="protein sequence ID" value="KAF8775006.1"/>
    <property type="molecule type" value="Genomic_DNA"/>
</dbReference>